<feature type="domain" description="Outer membrane protein beta-barrel" evidence="2">
    <location>
        <begin position="27"/>
        <end position="250"/>
    </location>
</feature>
<evidence type="ECO:0000259" key="2">
    <source>
        <dbReference type="Pfam" id="PF13568"/>
    </source>
</evidence>
<protein>
    <submittedName>
        <fullName evidence="3">PorT family protein</fullName>
    </submittedName>
</protein>
<gene>
    <name evidence="3" type="ORF">EHT25_32025</name>
</gene>
<dbReference type="EMBL" id="RQJO01000017">
    <property type="protein sequence ID" value="RRA97675.1"/>
    <property type="molecule type" value="Genomic_DNA"/>
</dbReference>
<reference evidence="3 4" key="1">
    <citation type="submission" date="2018-11" db="EMBL/GenBank/DDBJ databases">
        <authorList>
            <person name="Zhou Z."/>
            <person name="Wang G."/>
        </authorList>
    </citation>
    <scope>NUCLEOTIDE SEQUENCE [LARGE SCALE GENOMIC DNA]</scope>
    <source>
        <strain evidence="3 4">KCTC52004</strain>
    </source>
</reference>
<dbReference type="InterPro" id="IPR025665">
    <property type="entry name" value="Beta-barrel_OMP_2"/>
</dbReference>
<dbReference type="Pfam" id="PF13568">
    <property type="entry name" value="OMP_b-brl_2"/>
    <property type="match status" value="1"/>
</dbReference>
<evidence type="ECO:0000256" key="1">
    <source>
        <dbReference type="SAM" id="SignalP"/>
    </source>
</evidence>
<dbReference type="OrthoDB" id="938002at2"/>
<organism evidence="3 4">
    <name type="scientific">Larkinella rosea</name>
    <dbReference type="NCBI Taxonomy" id="2025312"/>
    <lineage>
        <taxon>Bacteria</taxon>
        <taxon>Pseudomonadati</taxon>
        <taxon>Bacteroidota</taxon>
        <taxon>Cytophagia</taxon>
        <taxon>Cytophagales</taxon>
        <taxon>Spirosomataceae</taxon>
        <taxon>Larkinella</taxon>
    </lineage>
</organism>
<keyword evidence="4" id="KW-1185">Reference proteome</keyword>
<dbReference type="RefSeq" id="WP_124879540.1">
    <property type="nucleotide sequence ID" value="NZ_RQJO01000017.1"/>
</dbReference>
<dbReference type="Proteomes" id="UP000271925">
    <property type="component" value="Unassembled WGS sequence"/>
</dbReference>
<accession>A0A3P1B9E3</accession>
<proteinExistence type="predicted"/>
<sequence length="273" mass="29672">MKQPNLFFKMNFWGLTCLVFLGALTAQAQSTTELGIRGGATFSHGYAVIPTQSLAQGTEVPRIRNTNNGIGVGYLGSVWIRKKSDRFFLQAEVNYSTLFLKQKAPIERIDVTAATEFGVSLPINLPPGTLFASLNTTSESTLNTITIPVYVGKEWQEGKWRAYGGPTFLFTHKAEAIRNASGIVGPNASINFPGYTITNITDRIDLTNAEQAGILQVKNFNFGIEVGAGLTLLKRLEVDVRYGLPIGGVFNDSGITGFVGYATLTLGYKLVNF</sequence>
<evidence type="ECO:0000313" key="4">
    <source>
        <dbReference type="Proteomes" id="UP000271925"/>
    </source>
</evidence>
<comment type="caution">
    <text evidence="3">The sequence shown here is derived from an EMBL/GenBank/DDBJ whole genome shotgun (WGS) entry which is preliminary data.</text>
</comment>
<name>A0A3P1B9E3_9BACT</name>
<feature type="chain" id="PRO_5018256976" evidence="1">
    <location>
        <begin position="29"/>
        <end position="273"/>
    </location>
</feature>
<dbReference type="AlphaFoldDB" id="A0A3P1B9E3"/>
<evidence type="ECO:0000313" key="3">
    <source>
        <dbReference type="EMBL" id="RRA97675.1"/>
    </source>
</evidence>
<keyword evidence="1" id="KW-0732">Signal</keyword>
<feature type="signal peptide" evidence="1">
    <location>
        <begin position="1"/>
        <end position="28"/>
    </location>
</feature>